<protein>
    <recommendedName>
        <fullName evidence="3">CCHC-type domain-containing protein</fullName>
    </recommendedName>
</protein>
<organism evidence="1 2">
    <name type="scientific">Rhipicephalus microplus</name>
    <name type="common">Cattle tick</name>
    <name type="synonym">Boophilus microplus</name>
    <dbReference type="NCBI Taxonomy" id="6941"/>
    <lineage>
        <taxon>Eukaryota</taxon>
        <taxon>Metazoa</taxon>
        <taxon>Ecdysozoa</taxon>
        <taxon>Arthropoda</taxon>
        <taxon>Chelicerata</taxon>
        <taxon>Arachnida</taxon>
        <taxon>Acari</taxon>
        <taxon>Parasitiformes</taxon>
        <taxon>Ixodida</taxon>
        <taxon>Ixodoidea</taxon>
        <taxon>Ixodidae</taxon>
        <taxon>Rhipicephalinae</taxon>
        <taxon>Rhipicephalus</taxon>
        <taxon>Boophilus</taxon>
    </lineage>
</organism>
<dbReference type="AlphaFoldDB" id="A0A9J6DFL1"/>
<dbReference type="Proteomes" id="UP000821866">
    <property type="component" value="Chromosome 7"/>
</dbReference>
<evidence type="ECO:0008006" key="3">
    <source>
        <dbReference type="Google" id="ProtNLM"/>
    </source>
</evidence>
<keyword evidence="2" id="KW-1185">Reference proteome</keyword>
<proteinExistence type="predicted"/>
<evidence type="ECO:0000313" key="2">
    <source>
        <dbReference type="Proteomes" id="UP000821866"/>
    </source>
</evidence>
<comment type="caution">
    <text evidence="1">The sequence shown here is derived from an EMBL/GenBank/DDBJ whole genome shotgun (WGS) entry which is preliminary data.</text>
</comment>
<name>A0A9J6DFL1_RHIMP</name>
<sequence>MRMRLRRQAPSEDARKYVYDKLGHLDKCGITWTSLAARQYVVDGLADPTHAAILSCQSPETSPQVFAQKAAELQQNSRRRLSLDTLPTVRSTYASTRHGCFKCGRIGHNAKEYRQPFQTRIHYQACQTPPMSIHVEGIGDISALVDNGAE</sequence>
<dbReference type="EMBL" id="JABSTU010000009">
    <property type="protein sequence ID" value="KAH8020810.1"/>
    <property type="molecule type" value="Genomic_DNA"/>
</dbReference>
<dbReference type="VEuPathDB" id="VectorBase:LOC119164652"/>
<evidence type="ECO:0000313" key="1">
    <source>
        <dbReference type="EMBL" id="KAH8020810.1"/>
    </source>
</evidence>
<reference evidence="1" key="2">
    <citation type="submission" date="2021-09" db="EMBL/GenBank/DDBJ databases">
        <authorList>
            <person name="Jia N."/>
            <person name="Wang J."/>
            <person name="Shi W."/>
            <person name="Du L."/>
            <person name="Sun Y."/>
            <person name="Zhan W."/>
            <person name="Jiang J."/>
            <person name="Wang Q."/>
            <person name="Zhang B."/>
            <person name="Ji P."/>
            <person name="Sakyi L.B."/>
            <person name="Cui X."/>
            <person name="Yuan T."/>
            <person name="Jiang B."/>
            <person name="Yang W."/>
            <person name="Lam T.T.-Y."/>
            <person name="Chang Q."/>
            <person name="Ding S."/>
            <person name="Wang X."/>
            <person name="Zhu J."/>
            <person name="Ruan X."/>
            <person name="Zhao L."/>
            <person name="Wei J."/>
            <person name="Que T."/>
            <person name="Du C."/>
            <person name="Cheng J."/>
            <person name="Dai P."/>
            <person name="Han X."/>
            <person name="Huang E."/>
            <person name="Gao Y."/>
            <person name="Liu J."/>
            <person name="Shao H."/>
            <person name="Ye R."/>
            <person name="Li L."/>
            <person name="Wei W."/>
            <person name="Wang X."/>
            <person name="Wang C."/>
            <person name="Huo Q."/>
            <person name="Li W."/>
            <person name="Guo W."/>
            <person name="Chen H."/>
            <person name="Chen S."/>
            <person name="Zhou L."/>
            <person name="Zhou L."/>
            <person name="Ni X."/>
            <person name="Tian J."/>
            <person name="Zhou Y."/>
            <person name="Sheng Y."/>
            <person name="Liu T."/>
            <person name="Pan Y."/>
            <person name="Xia L."/>
            <person name="Li J."/>
            <person name="Zhao F."/>
            <person name="Cao W."/>
        </authorList>
    </citation>
    <scope>NUCLEOTIDE SEQUENCE</scope>
    <source>
        <strain evidence="1">Rmic-2018</strain>
        <tissue evidence="1">Larvae</tissue>
    </source>
</reference>
<reference evidence="1" key="1">
    <citation type="journal article" date="2020" name="Cell">
        <title>Large-Scale Comparative Analyses of Tick Genomes Elucidate Their Genetic Diversity and Vector Capacities.</title>
        <authorList>
            <consortium name="Tick Genome and Microbiome Consortium (TIGMIC)"/>
            <person name="Jia N."/>
            <person name="Wang J."/>
            <person name="Shi W."/>
            <person name="Du L."/>
            <person name="Sun Y."/>
            <person name="Zhan W."/>
            <person name="Jiang J.F."/>
            <person name="Wang Q."/>
            <person name="Zhang B."/>
            <person name="Ji P."/>
            <person name="Bell-Sakyi L."/>
            <person name="Cui X.M."/>
            <person name="Yuan T.T."/>
            <person name="Jiang B.G."/>
            <person name="Yang W.F."/>
            <person name="Lam T.T."/>
            <person name="Chang Q.C."/>
            <person name="Ding S.J."/>
            <person name="Wang X.J."/>
            <person name="Zhu J.G."/>
            <person name="Ruan X.D."/>
            <person name="Zhao L."/>
            <person name="Wei J.T."/>
            <person name="Ye R.Z."/>
            <person name="Que T.C."/>
            <person name="Du C.H."/>
            <person name="Zhou Y.H."/>
            <person name="Cheng J.X."/>
            <person name="Dai P.F."/>
            <person name="Guo W.B."/>
            <person name="Han X.H."/>
            <person name="Huang E.J."/>
            <person name="Li L.F."/>
            <person name="Wei W."/>
            <person name="Gao Y.C."/>
            <person name="Liu J.Z."/>
            <person name="Shao H.Z."/>
            <person name="Wang X."/>
            <person name="Wang C.C."/>
            <person name="Yang T.C."/>
            <person name="Huo Q.B."/>
            <person name="Li W."/>
            <person name="Chen H.Y."/>
            <person name="Chen S.E."/>
            <person name="Zhou L.G."/>
            <person name="Ni X.B."/>
            <person name="Tian J.H."/>
            <person name="Sheng Y."/>
            <person name="Liu T."/>
            <person name="Pan Y.S."/>
            <person name="Xia L.Y."/>
            <person name="Li J."/>
            <person name="Zhao F."/>
            <person name="Cao W.C."/>
        </authorList>
    </citation>
    <scope>NUCLEOTIDE SEQUENCE</scope>
    <source>
        <strain evidence="1">Rmic-2018</strain>
    </source>
</reference>
<gene>
    <name evidence="1" type="ORF">HPB51_004643</name>
</gene>
<accession>A0A9J6DFL1</accession>